<accession>A0A7T4A8M3</accession>
<dbReference type="InterPro" id="IPR013348">
    <property type="entry name" value="T3SS_YscG_PscG"/>
</dbReference>
<protein>
    <submittedName>
        <fullName evidence="1">YscG family type III secretion system chaperone</fullName>
    </submittedName>
</protein>
<dbReference type="GeneID" id="69553083"/>
<dbReference type="Pfam" id="PF09477">
    <property type="entry name" value="Type_III_YscG"/>
    <property type="match status" value="1"/>
</dbReference>
<dbReference type="EMBL" id="CP066092">
    <property type="protein sequence ID" value="QQB19271.1"/>
    <property type="molecule type" value="Genomic_DNA"/>
</dbReference>
<dbReference type="Gene3D" id="1.25.40.10">
    <property type="entry name" value="Tetratricopeptide repeat domain"/>
    <property type="match status" value="1"/>
</dbReference>
<dbReference type="RefSeq" id="WP_042031484.1">
    <property type="nucleotide sequence ID" value="NZ_CAWMFX010000027.1"/>
</dbReference>
<keyword evidence="2" id="KW-1185">Reference proteome</keyword>
<name>A0A7T4A8M3_AERJA</name>
<proteinExistence type="predicted"/>
<evidence type="ECO:0000313" key="2">
    <source>
        <dbReference type="Proteomes" id="UP000595481"/>
    </source>
</evidence>
<organism evidence="1 2">
    <name type="scientific">Aeromonas jandaei</name>
    <dbReference type="NCBI Taxonomy" id="650"/>
    <lineage>
        <taxon>Bacteria</taxon>
        <taxon>Pseudomonadati</taxon>
        <taxon>Pseudomonadota</taxon>
        <taxon>Gammaproteobacteria</taxon>
        <taxon>Aeromonadales</taxon>
        <taxon>Aeromonadaceae</taxon>
        <taxon>Aeromonas</taxon>
    </lineage>
</organism>
<evidence type="ECO:0000313" key="1">
    <source>
        <dbReference type="EMBL" id="QQB19271.1"/>
    </source>
</evidence>
<gene>
    <name evidence="1" type="ORF">I6H43_17370</name>
</gene>
<dbReference type="InterPro" id="IPR011990">
    <property type="entry name" value="TPR-like_helical_dom_sf"/>
</dbReference>
<sequence>MDRQLKRQLAELAVAGTGHHCHSQAATIADWLASDPQMSECVTLIRLSSLMNRGDYEGALALGKGCDTPELEPWLALCEWRLTRLDALQSRLARLEQSELSSLQQFAAGMREQIAS</sequence>
<dbReference type="Proteomes" id="UP000595481">
    <property type="component" value="Chromosome"/>
</dbReference>
<reference evidence="1 2" key="1">
    <citation type="submission" date="2020-12" db="EMBL/GenBank/DDBJ databases">
        <title>FDA dAtabase for Regulatory Grade micrObial Sequences (FDA-ARGOS): Supporting development and validation of Infectious Disease Dx tests.</title>
        <authorList>
            <person name="Sproer C."/>
            <person name="Gronow S."/>
            <person name="Severitt S."/>
            <person name="Schroder I."/>
            <person name="Tallon L."/>
            <person name="Sadzewicz L."/>
            <person name="Zhao X."/>
            <person name="Boylan J."/>
            <person name="Ott S."/>
            <person name="Bowen H."/>
            <person name="Vavikolanu K."/>
            <person name="Mehta A."/>
            <person name="Aluvathingal J."/>
            <person name="Nadendla S."/>
            <person name="Lowell S."/>
            <person name="Myers T."/>
            <person name="Yan Y."/>
            <person name="Sichtig H."/>
        </authorList>
    </citation>
    <scope>NUCLEOTIDE SEQUENCE [LARGE SCALE GENOMIC DNA]</scope>
    <source>
        <strain evidence="1 2">FDAARGOS_986</strain>
    </source>
</reference>
<dbReference type="NCBIfam" id="TIGR02508">
    <property type="entry name" value="type_III_yscG"/>
    <property type="match status" value="1"/>
</dbReference>